<keyword evidence="2 6" id="KW-0732">Signal</keyword>
<dbReference type="STRING" id="1396826.PHA8399_04305"/>
<keyword evidence="5" id="KW-0697">Rotamase</keyword>
<evidence type="ECO:0000313" key="11">
    <source>
        <dbReference type="Proteomes" id="UP001058514"/>
    </source>
</evidence>
<reference evidence="9" key="2">
    <citation type="submission" date="2021-08" db="EMBL/GenBank/DDBJ databases">
        <authorList>
            <person name="Nwanade C."/>
            <person name="Wang M."/>
            <person name="Masoudi A."/>
            <person name="Yu Z."/>
            <person name="Liu J."/>
        </authorList>
    </citation>
    <scope>NUCLEOTIDE SEQUENCE</scope>
    <source>
        <strain evidence="9">S166</strain>
    </source>
</reference>
<evidence type="ECO:0000313" key="9">
    <source>
        <dbReference type="EMBL" id="UWQ39949.1"/>
    </source>
</evidence>
<reference evidence="8 10" key="1">
    <citation type="submission" date="2015-09" db="EMBL/GenBank/DDBJ databases">
        <authorList>
            <consortium name="Swine Surveillance"/>
        </authorList>
    </citation>
    <scope>NUCLEOTIDE SEQUENCE [LARGE SCALE GENOMIC DNA]</scope>
    <source>
        <strain evidence="8 10">CECT 8399</strain>
    </source>
</reference>
<evidence type="ECO:0000256" key="1">
    <source>
        <dbReference type="ARBA" id="ARBA00018370"/>
    </source>
</evidence>
<dbReference type="Gene3D" id="1.10.4030.10">
    <property type="entry name" value="Porin chaperone SurA, peptide-binding domain"/>
    <property type="match status" value="1"/>
</dbReference>
<evidence type="ECO:0000256" key="5">
    <source>
        <dbReference type="PROSITE-ProRule" id="PRU00278"/>
    </source>
</evidence>
<protein>
    <recommendedName>
        <fullName evidence="1">Parvulin-like PPIase</fullName>
    </recommendedName>
    <alternativeName>
        <fullName evidence="3">Peptidyl-prolyl cis-trans isomerase plp</fullName>
    </alternativeName>
    <alternativeName>
        <fullName evidence="4">Rotamase plp</fullName>
    </alternativeName>
</protein>
<accession>A0A0P1HF84</accession>
<sequence length="419" mass="45127">MQQDVNTRFPAPFLSRALRTAAALALAAGLAWSGLPAGAQNLFAPAITVNDQVITRYELDQRARFQAALRVPGDPLETAREELINDRLKLMVLKQAGIELSEEDITAGMEELAGRANLSLNEFLTVLQQQGVAPQTLRDFTKVGLGWREYTRARFLSRARPTPEEIDRAMGTAGTGSVQVLLSEFIVPLNDQNAAQVEELVEQVAKLKGYDSFSAAAAQYSAAGSRGDGGRLPWMPLTKLPPQLQEVVLALQPGEVSEPLPLQGAVALFQMRGLREVEGAAPRFSAIEYATYFLPGGRTPEALAAAQQVVNSVDTCEDFYGLAQGQDPSVLAVESLPPAEIPSDIALELAKLDPGETSTALTRNNGQTLMVLMLCGRTADLGEGANRETVANALTGQRLTSLVDSYLEQLRADARIDIK</sequence>
<dbReference type="PANTHER" id="PTHR47637">
    <property type="entry name" value="CHAPERONE SURA"/>
    <property type="match status" value="1"/>
</dbReference>
<dbReference type="AlphaFoldDB" id="A0A0P1HF84"/>
<name>A0A0P1HF84_9RHOB</name>
<dbReference type="GO" id="GO:0003755">
    <property type="term" value="F:peptidyl-prolyl cis-trans isomerase activity"/>
    <property type="evidence" value="ECO:0007669"/>
    <property type="project" value="UniProtKB-KW"/>
</dbReference>
<dbReference type="RefSeq" id="WP_058288091.1">
    <property type="nucleotide sequence ID" value="NZ_CP081031.1"/>
</dbReference>
<dbReference type="Proteomes" id="UP001058514">
    <property type="component" value="Chromosome"/>
</dbReference>
<dbReference type="PROSITE" id="PS50198">
    <property type="entry name" value="PPIC_PPIASE_2"/>
    <property type="match status" value="1"/>
</dbReference>
<organism evidence="8 10">
    <name type="scientific">Leisingera aquaemixtae</name>
    <dbReference type="NCBI Taxonomy" id="1396826"/>
    <lineage>
        <taxon>Bacteria</taxon>
        <taxon>Pseudomonadati</taxon>
        <taxon>Pseudomonadota</taxon>
        <taxon>Alphaproteobacteria</taxon>
        <taxon>Rhodobacterales</taxon>
        <taxon>Roseobacteraceae</taxon>
        <taxon>Leisingera</taxon>
    </lineage>
</organism>
<feature type="domain" description="PpiC" evidence="7">
    <location>
        <begin position="177"/>
        <end position="273"/>
    </location>
</feature>
<dbReference type="EMBL" id="CYSR01000040">
    <property type="protein sequence ID" value="CUI02143.1"/>
    <property type="molecule type" value="Genomic_DNA"/>
</dbReference>
<evidence type="ECO:0000259" key="7">
    <source>
        <dbReference type="PROSITE" id="PS50198"/>
    </source>
</evidence>
<dbReference type="InterPro" id="IPR046357">
    <property type="entry name" value="PPIase_dom_sf"/>
</dbReference>
<dbReference type="Pfam" id="PF00639">
    <property type="entry name" value="Rotamase"/>
    <property type="match status" value="1"/>
</dbReference>
<dbReference type="PANTHER" id="PTHR47637:SF1">
    <property type="entry name" value="CHAPERONE SURA"/>
    <property type="match status" value="1"/>
</dbReference>
<dbReference type="InterPro" id="IPR000297">
    <property type="entry name" value="PPIase_PpiC"/>
</dbReference>
<dbReference type="InterPro" id="IPR050280">
    <property type="entry name" value="OMP_Chaperone_SurA"/>
</dbReference>
<gene>
    <name evidence="8" type="primary">surA</name>
    <name evidence="9" type="ORF">K3718_10155</name>
    <name evidence="8" type="ORF">PHA8399_04305</name>
</gene>
<dbReference type="EMBL" id="CP081051">
    <property type="protein sequence ID" value="UWQ39949.1"/>
    <property type="molecule type" value="Genomic_DNA"/>
</dbReference>
<evidence type="ECO:0000256" key="3">
    <source>
        <dbReference type="ARBA" id="ARBA00030642"/>
    </source>
</evidence>
<evidence type="ECO:0000313" key="8">
    <source>
        <dbReference type="EMBL" id="CUI02143.1"/>
    </source>
</evidence>
<feature type="chain" id="PRO_5007780455" description="Parvulin-like PPIase" evidence="6">
    <location>
        <begin position="40"/>
        <end position="419"/>
    </location>
</feature>
<proteinExistence type="predicted"/>
<dbReference type="SUPFAM" id="SSF54534">
    <property type="entry name" value="FKBP-like"/>
    <property type="match status" value="1"/>
</dbReference>
<dbReference type="Gene3D" id="3.10.50.40">
    <property type="match status" value="1"/>
</dbReference>
<evidence type="ECO:0000256" key="2">
    <source>
        <dbReference type="ARBA" id="ARBA00022729"/>
    </source>
</evidence>
<feature type="signal peptide" evidence="6">
    <location>
        <begin position="1"/>
        <end position="39"/>
    </location>
</feature>
<keyword evidence="5 8" id="KW-0413">Isomerase</keyword>
<evidence type="ECO:0000313" key="10">
    <source>
        <dbReference type="Proteomes" id="UP000051326"/>
    </source>
</evidence>
<dbReference type="InterPro" id="IPR027304">
    <property type="entry name" value="Trigger_fact/SurA_dom_sf"/>
</dbReference>
<dbReference type="SUPFAM" id="SSF109998">
    <property type="entry name" value="Triger factor/SurA peptide-binding domain-like"/>
    <property type="match status" value="1"/>
</dbReference>
<keyword evidence="11" id="KW-1185">Reference proteome</keyword>
<evidence type="ECO:0000256" key="4">
    <source>
        <dbReference type="ARBA" id="ARBA00031484"/>
    </source>
</evidence>
<evidence type="ECO:0000256" key="6">
    <source>
        <dbReference type="SAM" id="SignalP"/>
    </source>
</evidence>
<dbReference type="Proteomes" id="UP000051326">
    <property type="component" value="Unassembled WGS sequence"/>
</dbReference>